<dbReference type="InterPro" id="IPR036047">
    <property type="entry name" value="F-box-like_dom_sf"/>
</dbReference>
<dbReference type="PROSITE" id="PS50181">
    <property type="entry name" value="FBOX"/>
    <property type="match status" value="1"/>
</dbReference>
<reference evidence="3 4" key="1">
    <citation type="submission" date="2024-11" db="EMBL/GenBank/DDBJ databases">
        <title>A near-complete genome assembly of Cinchona calisaya.</title>
        <authorList>
            <person name="Lian D.C."/>
            <person name="Zhao X.W."/>
            <person name="Wei L."/>
        </authorList>
    </citation>
    <scope>NUCLEOTIDE SEQUENCE [LARGE SCALE GENOMIC DNA]</scope>
    <source>
        <tissue evidence="3">Nenye</tissue>
    </source>
</reference>
<dbReference type="Proteomes" id="UP001630127">
    <property type="component" value="Unassembled WGS sequence"/>
</dbReference>
<dbReference type="InterPro" id="IPR006566">
    <property type="entry name" value="FBD"/>
</dbReference>
<accession>A0ABD2Y975</accession>
<dbReference type="SMART" id="SM00579">
    <property type="entry name" value="FBD"/>
    <property type="match status" value="1"/>
</dbReference>
<dbReference type="SUPFAM" id="SSF52047">
    <property type="entry name" value="RNI-like"/>
    <property type="match status" value="1"/>
</dbReference>
<evidence type="ECO:0000259" key="2">
    <source>
        <dbReference type="PROSITE" id="PS50181"/>
    </source>
</evidence>
<name>A0ABD2Y975_9GENT</name>
<dbReference type="InterPro" id="IPR001810">
    <property type="entry name" value="F-box_dom"/>
</dbReference>
<keyword evidence="4" id="KW-1185">Reference proteome</keyword>
<evidence type="ECO:0000313" key="3">
    <source>
        <dbReference type="EMBL" id="KAL3503231.1"/>
    </source>
</evidence>
<sequence>MADSSSKRAINSISRGRKSKTRKGVPVVEDDRISDLPDSVLVHILSFLPTKDAVVTGILSKRWEFLWTNVTNLQFVCPNIPAPANREKKMGFSNFVNKVFVQRSDRNSGSIDKFTLVNGNAEIDLNDAQSWVDTAISLGVQKLELELTFVTGYWFILPPSVFTSKTLVVLELCGGVIIYVPNSVCIPNLKTLNLDSVMYLGDESLCKLISTSLVLENLTLLMTEFDNVEKWRISAPALKRLKIAFDSNDEPFPGLDSMLEINAPELQYLDIRYHNSKRLIVTNCGNLIEANVDIGNTEWDNPTEDLIKFFEAINNVKFLSINVVDIYREPELLSTKFLKLTHLTMRTRCAWHPFLRWFLESADNLEVLTFKEDPRYLDCAMLTEPESVPRCFSSCLGAISVENWYPTKEGFEMLKFFLKNGKVLKTLDISSPWKIDKRAMDIILQKTSEFPKASDMCEITIHTKR</sequence>
<dbReference type="EMBL" id="JBJUIK010000015">
    <property type="protein sequence ID" value="KAL3503231.1"/>
    <property type="molecule type" value="Genomic_DNA"/>
</dbReference>
<gene>
    <name evidence="3" type="ORF">ACH5RR_037680</name>
</gene>
<dbReference type="SUPFAM" id="SSF81383">
    <property type="entry name" value="F-box domain"/>
    <property type="match status" value="1"/>
</dbReference>
<dbReference type="AlphaFoldDB" id="A0ABD2Y975"/>
<dbReference type="InterPro" id="IPR055357">
    <property type="entry name" value="LRR_At1g61320_AtMIF1"/>
</dbReference>
<dbReference type="InterPro" id="IPR032675">
    <property type="entry name" value="LRR_dom_sf"/>
</dbReference>
<evidence type="ECO:0000313" key="4">
    <source>
        <dbReference type="Proteomes" id="UP001630127"/>
    </source>
</evidence>
<comment type="caution">
    <text evidence="3">The sequence shown here is derived from an EMBL/GenBank/DDBJ whole genome shotgun (WGS) entry which is preliminary data.</text>
</comment>
<feature type="domain" description="F-box" evidence="2">
    <location>
        <begin position="30"/>
        <end position="66"/>
    </location>
</feature>
<protein>
    <recommendedName>
        <fullName evidence="2">F-box domain-containing protein</fullName>
    </recommendedName>
</protein>
<evidence type="ECO:0000256" key="1">
    <source>
        <dbReference type="SAM" id="MobiDB-lite"/>
    </source>
</evidence>
<dbReference type="InterPro" id="IPR050232">
    <property type="entry name" value="FBL13/AtMIF1-like"/>
</dbReference>
<dbReference type="Gene3D" id="1.20.1280.50">
    <property type="match status" value="1"/>
</dbReference>
<dbReference type="Pfam" id="PF00646">
    <property type="entry name" value="F-box"/>
    <property type="match status" value="1"/>
</dbReference>
<dbReference type="SMART" id="SM00256">
    <property type="entry name" value="FBOX"/>
    <property type="match status" value="1"/>
</dbReference>
<dbReference type="Pfam" id="PF23622">
    <property type="entry name" value="LRR_At1g61320_AtMIF1"/>
    <property type="match status" value="1"/>
</dbReference>
<organism evidence="3 4">
    <name type="scientific">Cinchona calisaya</name>
    <dbReference type="NCBI Taxonomy" id="153742"/>
    <lineage>
        <taxon>Eukaryota</taxon>
        <taxon>Viridiplantae</taxon>
        <taxon>Streptophyta</taxon>
        <taxon>Embryophyta</taxon>
        <taxon>Tracheophyta</taxon>
        <taxon>Spermatophyta</taxon>
        <taxon>Magnoliopsida</taxon>
        <taxon>eudicotyledons</taxon>
        <taxon>Gunneridae</taxon>
        <taxon>Pentapetalae</taxon>
        <taxon>asterids</taxon>
        <taxon>lamiids</taxon>
        <taxon>Gentianales</taxon>
        <taxon>Rubiaceae</taxon>
        <taxon>Cinchonoideae</taxon>
        <taxon>Cinchoneae</taxon>
        <taxon>Cinchona</taxon>
    </lineage>
</organism>
<dbReference type="Gene3D" id="3.80.10.10">
    <property type="entry name" value="Ribonuclease Inhibitor"/>
    <property type="match status" value="1"/>
</dbReference>
<dbReference type="PANTHER" id="PTHR31900:SF34">
    <property type="entry name" value="EMB|CAB62440.1-RELATED"/>
    <property type="match status" value="1"/>
</dbReference>
<dbReference type="InterPro" id="IPR053781">
    <property type="entry name" value="F-box_AtFBL13-like"/>
</dbReference>
<proteinExistence type="predicted"/>
<dbReference type="CDD" id="cd22160">
    <property type="entry name" value="F-box_AtFBL13-like"/>
    <property type="match status" value="1"/>
</dbReference>
<feature type="region of interest" description="Disordered" evidence="1">
    <location>
        <begin position="1"/>
        <end position="26"/>
    </location>
</feature>
<dbReference type="PANTHER" id="PTHR31900">
    <property type="entry name" value="F-BOX/RNI SUPERFAMILY PROTEIN-RELATED"/>
    <property type="match status" value="1"/>
</dbReference>